<keyword evidence="3" id="KW-1185">Reference proteome</keyword>
<feature type="compositionally biased region" description="Basic residues" evidence="1">
    <location>
        <begin position="69"/>
        <end position="80"/>
    </location>
</feature>
<protein>
    <submittedName>
        <fullName evidence="2">Uncharacterized protein</fullName>
    </submittedName>
</protein>
<dbReference type="Proteomes" id="UP000024404">
    <property type="component" value="Unassembled WGS sequence"/>
</dbReference>
<evidence type="ECO:0000313" key="3">
    <source>
        <dbReference type="Proteomes" id="UP000024404"/>
    </source>
</evidence>
<proteinExistence type="predicted"/>
<feature type="region of interest" description="Disordered" evidence="1">
    <location>
        <begin position="57"/>
        <end position="87"/>
    </location>
</feature>
<feature type="compositionally biased region" description="Low complexity" evidence="1">
    <location>
        <begin position="575"/>
        <end position="586"/>
    </location>
</feature>
<accession>A0A8R1TM45</accession>
<feature type="compositionally biased region" description="Basic and acidic residues" evidence="1">
    <location>
        <begin position="1"/>
        <end position="16"/>
    </location>
</feature>
<feature type="compositionally biased region" description="Polar residues" evidence="1">
    <location>
        <begin position="221"/>
        <end position="230"/>
    </location>
</feature>
<reference evidence="2" key="2">
    <citation type="submission" date="2022-06" db="UniProtKB">
        <authorList>
            <consortium name="EnsemblMetazoa"/>
        </authorList>
    </citation>
    <scope>IDENTIFICATION</scope>
</reference>
<feature type="region of interest" description="Disordered" evidence="1">
    <location>
        <begin position="128"/>
        <end position="230"/>
    </location>
</feature>
<dbReference type="AlphaFoldDB" id="A0A8R1TM45"/>
<evidence type="ECO:0000313" key="2">
    <source>
        <dbReference type="EnsemblMetazoa" id="OVOC12505.1"/>
    </source>
</evidence>
<feature type="region of interest" description="Disordered" evidence="1">
    <location>
        <begin position="565"/>
        <end position="586"/>
    </location>
</feature>
<dbReference type="EnsemblMetazoa" id="OVOC12505.1">
    <property type="protein sequence ID" value="OVOC12505.1"/>
    <property type="gene ID" value="WBGene00249314"/>
</dbReference>
<feature type="compositionally biased region" description="Low complexity" evidence="1">
    <location>
        <begin position="18"/>
        <end position="28"/>
    </location>
</feature>
<dbReference type="EnsemblMetazoa" id="OVOC12505.2">
    <property type="protein sequence ID" value="OVOC12505.2"/>
    <property type="gene ID" value="WBGene00249314"/>
</dbReference>
<organism evidence="2 3">
    <name type="scientific">Onchocerca volvulus</name>
    <dbReference type="NCBI Taxonomy" id="6282"/>
    <lineage>
        <taxon>Eukaryota</taxon>
        <taxon>Metazoa</taxon>
        <taxon>Ecdysozoa</taxon>
        <taxon>Nematoda</taxon>
        <taxon>Chromadorea</taxon>
        <taxon>Rhabditida</taxon>
        <taxon>Spirurina</taxon>
        <taxon>Spiruromorpha</taxon>
        <taxon>Filarioidea</taxon>
        <taxon>Onchocercidae</taxon>
        <taxon>Onchocerca</taxon>
    </lineage>
</organism>
<feature type="compositionally biased region" description="Basic and acidic residues" evidence="1">
    <location>
        <begin position="156"/>
        <end position="176"/>
    </location>
</feature>
<dbReference type="EMBL" id="CMVM020000500">
    <property type="status" value="NOT_ANNOTATED_CDS"/>
    <property type="molecule type" value="Genomic_DNA"/>
</dbReference>
<feature type="compositionally biased region" description="Low complexity" evidence="1">
    <location>
        <begin position="140"/>
        <end position="154"/>
    </location>
</feature>
<reference evidence="3" key="1">
    <citation type="submission" date="2013-10" db="EMBL/GenBank/DDBJ databases">
        <title>Genome sequencing of Onchocerca volvulus.</title>
        <authorList>
            <person name="Cotton J."/>
            <person name="Tsai J."/>
            <person name="Stanley E."/>
            <person name="Tracey A."/>
            <person name="Holroyd N."/>
            <person name="Lustigman S."/>
            <person name="Berriman M."/>
        </authorList>
    </citation>
    <scope>NUCLEOTIDE SEQUENCE</scope>
</reference>
<feature type="compositionally biased region" description="Low complexity" evidence="1">
    <location>
        <begin position="190"/>
        <end position="200"/>
    </location>
</feature>
<feature type="compositionally biased region" description="Basic and acidic residues" evidence="1">
    <location>
        <begin position="209"/>
        <end position="220"/>
    </location>
</feature>
<feature type="region of interest" description="Disordered" evidence="1">
    <location>
        <begin position="1"/>
        <end position="37"/>
    </location>
</feature>
<evidence type="ECO:0000256" key="1">
    <source>
        <dbReference type="SAM" id="MobiDB-lite"/>
    </source>
</evidence>
<sequence length="601" mass="67751">ASHSDSLKNSKLDESFKNQNTNNNYRKNGSTEESITADDKIIAEDLNSAIDLTAYDSLKDDTANNLKRNDKHKRASRQHAGRSVGDFDDLSTYIKNTREISRIILKNKENTVESSLSKEEIQTLSKNFNSESTEDDDYSDSNSSASNSTASSSDVADPKANIKTENRNARKKETVVKIDTSTDESFSKVSSSDNISSTESDTSEIEEENMTKNETTRNSDNESITSKVNDISSTRRLSHAWIKSDTVPNDRNINENYDNVQQNSTLQRNDLQLNSISQTFPVQHKLSSFTPTNRIFSNENIEQNKYSYANSIHSSDFKIPSYLNSVPASSYSDQFIYRTSKAWRCSKLIKDLKGWLPLESKGTNDTKIFSQSSTNANGIQSEVTRSIRILPTSQLESIPGRFYEQNVDKLISKSFCQMEEKTQINHQFEKYTSILSAIPLTNQTSAVSETSRRCTSDFESSLTYKPVQKNEVINLSTDSQESIEYCPRTDVQIISSELSEISSMSTECSRIPNCSNLGKKINLLDTEDIQREQSSSVEEELEMKMNVVLMPKQYKSPDEQIGLEEHQIDQKTNRSRSISSLSSVATTTTYESTQDLSIIRT</sequence>
<name>A0A8R1TM45_ONCVO</name>